<dbReference type="Proteomes" id="UP001055286">
    <property type="component" value="Unassembled WGS sequence"/>
</dbReference>
<protein>
    <submittedName>
        <fullName evidence="1">Uncharacterized protein</fullName>
    </submittedName>
</protein>
<keyword evidence="2" id="KW-1185">Reference proteome</keyword>
<evidence type="ECO:0000313" key="2">
    <source>
        <dbReference type="Proteomes" id="UP001055286"/>
    </source>
</evidence>
<comment type="caution">
    <text evidence="1">The sequence shown here is derived from an EMBL/GenBank/DDBJ whole genome shotgun (WGS) entry which is preliminary data.</text>
</comment>
<accession>A0AA37M6A0</accession>
<dbReference type="EMBL" id="BPQJ01000019">
    <property type="protein sequence ID" value="GJD63789.1"/>
    <property type="molecule type" value="Genomic_DNA"/>
</dbReference>
<proteinExistence type="predicted"/>
<evidence type="ECO:0000313" key="1">
    <source>
        <dbReference type="EMBL" id="GJD63789.1"/>
    </source>
</evidence>
<name>A0AA37M6A0_9HYPH</name>
<reference evidence="1" key="1">
    <citation type="journal article" date="2016" name="Front. Microbiol.">
        <title>Genome Sequence of the Piezophilic, Mesophilic Sulfate-Reducing Bacterium Desulfovibrio indicus J2T.</title>
        <authorList>
            <person name="Cao J."/>
            <person name="Maignien L."/>
            <person name="Shao Z."/>
            <person name="Alain K."/>
            <person name="Jebbar M."/>
        </authorList>
    </citation>
    <scope>NUCLEOTIDE SEQUENCE</scope>
    <source>
        <strain evidence="1">JCM 32048</strain>
    </source>
</reference>
<dbReference type="AlphaFoldDB" id="A0AA37M6A0"/>
<organism evidence="1 2">
    <name type="scientific">Methylobacterium frigidaeris</name>
    <dbReference type="NCBI Taxonomy" id="2038277"/>
    <lineage>
        <taxon>Bacteria</taxon>
        <taxon>Pseudomonadati</taxon>
        <taxon>Pseudomonadota</taxon>
        <taxon>Alphaproteobacteria</taxon>
        <taxon>Hyphomicrobiales</taxon>
        <taxon>Methylobacteriaceae</taxon>
        <taxon>Methylobacterium</taxon>
    </lineage>
</organism>
<sequence>MTIFDDARAEIDAVEARIAARQLMTCKHWRGPLGQPPCGAGVDVVARAGPRRLPGWVDRVPCRDAAFPAFTCDLKMTPTSAEIEESKREAGEAFSRVSAVMRALPADKSIAHGEVPCPKCAGPVRWERSPVNGHVRAACAEGCVSFIQ</sequence>
<dbReference type="RefSeq" id="WP_238192145.1">
    <property type="nucleotide sequence ID" value="NZ_BPQJ01000019.1"/>
</dbReference>
<reference evidence="1" key="2">
    <citation type="submission" date="2021-08" db="EMBL/GenBank/DDBJ databases">
        <authorList>
            <person name="Tani A."/>
            <person name="Ola A."/>
            <person name="Ogura Y."/>
            <person name="Katsura K."/>
            <person name="Hayashi T."/>
        </authorList>
    </citation>
    <scope>NUCLEOTIDE SEQUENCE</scope>
    <source>
        <strain evidence="1">JCM 32048</strain>
    </source>
</reference>
<gene>
    <name evidence="1" type="ORF">MPEAHAMD_3960</name>
</gene>